<sequence>MNDEAALRDKLRKIEALFAGTATAGEKAAAGAAAERIRARLREEEKREQPVEVRLSVADPWARQLFIALFRRYGLQPYRYPRMRRKSVIVRAPETFLNTVLWPEFQEINTALGDYLAQVTDKAIREAVYKDAGDADEVPEPARIGR</sequence>
<proteinExistence type="predicted"/>
<accession>A0A380TDE7</accession>
<name>A0A380TDE7_9PROT</name>
<gene>
    <name evidence="1" type="ORF">DF3PB_20059</name>
</gene>
<reference evidence="1" key="1">
    <citation type="submission" date="2018-07" db="EMBL/GenBank/DDBJ databases">
        <authorList>
            <person name="Onetto C."/>
        </authorList>
    </citation>
    <scope>NUCLEOTIDE SEQUENCE</scope>
</reference>
<comment type="caution">
    <text evidence="1">The sequence shown here is derived from an EMBL/GenBank/DDBJ whole genome shotgun (WGS) entry which is preliminary data.</text>
</comment>
<protein>
    <submittedName>
        <fullName evidence="1">ScaffoldA20, whole genome shotgun sequence</fullName>
    </submittedName>
</protein>
<dbReference type="AlphaFoldDB" id="A0A380TDE7"/>
<organism evidence="1">
    <name type="scientific">uncultured Defluviicoccus sp</name>
    <dbReference type="NCBI Taxonomy" id="543062"/>
    <lineage>
        <taxon>Bacteria</taxon>
        <taxon>Pseudomonadati</taxon>
        <taxon>Pseudomonadota</taxon>
        <taxon>Alphaproteobacteria</taxon>
        <taxon>Rhodospirillales</taxon>
        <taxon>Rhodospirillaceae</taxon>
        <taxon>Defluviicoccus</taxon>
        <taxon>environmental samples</taxon>
    </lineage>
</organism>
<dbReference type="EMBL" id="UIDG01000112">
    <property type="protein sequence ID" value="SUS05591.1"/>
    <property type="molecule type" value="Genomic_DNA"/>
</dbReference>
<evidence type="ECO:0000313" key="1">
    <source>
        <dbReference type="EMBL" id="SUS05591.1"/>
    </source>
</evidence>